<dbReference type="InterPro" id="IPR041586">
    <property type="entry name" value="PsrA_TetR_C"/>
</dbReference>
<dbReference type="PANTHER" id="PTHR30055">
    <property type="entry name" value="HTH-TYPE TRANSCRIPTIONAL REGULATOR RUTR"/>
    <property type="match status" value="1"/>
</dbReference>
<dbReference type="Gene3D" id="1.10.357.10">
    <property type="entry name" value="Tetracycline Repressor, domain 2"/>
    <property type="match status" value="1"/>
</dbReference>
<keyword evidence="1 2" id="KW-0238">DNA-binding</keyword>
<dbReference type="InterPro" id="IPR001647">
    <property type="entry name" value="HTH_TetR"/>
</dbReference>
<sequence length="223" mass="24385">MTEPPASTTRDAILDHAELLFAQQGHDGTSMRQITSAAGVNLAAVNYHFGSKEALVQAVLKRRLAVVNSERLRLLDALQAQAEGKPLKPSQIVDAFFGTLLRLASSPDHAGKTFLPLLERTMTDPAGFLRALLAEEYADVIERYRQALFEALPDVPRAEIIWRFQFMLGATSYAIMGTDTLRIVTGWTPADGERADDPDMLLPRLMSFLLGGLRAPLPTSAAP</sequence>
<evidence type="ECO:0000256" key="1">
    <source>
        <dbReference type="ARBA" id="ARBA00023125"/>
    </source>
</evidence>
<dbReference type="GO" id="GO:0000976">
    <property type="term" value="F:transcription cis-regulatory region binding"/>
    <property type="evidence" value="ECO:0007669"/>
    <property type="project" value="TreeGrafter"/>
</dbReference>
<evidence type="ECO:0000256" key="2">
    <source>
        <dbReference type="PROSITE-ProRule" id="PRU00335"/>
    </source>
</evidence>
<dbReference type="Pfam" id="PF17939">
    <property type="entry name" value="TetR_C_30"/>
    <property type="match status" value="1"/>
</dbReference>
<dbReference type="EMBL" id="NEVL01000004">
    <property type="protein sequence ID" value="OZI32961.1"/>
    <property type="molecule type" value="Genomic_DNA"/>
</dbReference>
<reference evidence="4 5" key="1">
    <citation type="submission" date="2017-05" db="EMBL/GenBank/DDBJ databases">
        <title>Complete and WGS of Bordetella genogroups.</title>
        <authorList>
            <person name="Spilker T."/>
            <person name="LiPuma J."/>
        </authorList>
    </citation>
    <scope>NUCLEOTIDE SEQUENCE [LARGE SCALE GENOMIC DNA]</scope>
    <source>
        <strain evidence="4 5">AU17610</strain>
    </source>
</reference>
<dbReference type="RefSeq" id="WP_094827956.1">
    <property type="nucleotide sequence ID" value="NZ_NEVL01000004.1"/>
</dbReference>
<evidence type="ECO:0000313" key="4">
    <source>
        <dbReference type="EMBL" id="OZI32961.1"/>
    </source>
</evidence>
<dbReference type="SUPFAM" id="SSF48498">
    <property type="entry name" value="Tetracyclin repressor-like, C-terminal domain"/>
    <property type="match status" value="1"/>
</dbReference>
<dbReference type="SUPFAM" id="SSF46689">
    <property type="entry name" value="Homeodomain-like"/>
    <property type="match status" value="1"/>
</dbReference>
<accession>A0A261S764</accession>
<dbReference type="InterPro" id="IPR009057">
    <property type="entry name" value="Homeodomain-like_sf"/>
</dbReference>
<organism evidence="4 5">
    <name type="scientific">Bordetella genomosp. 1</name>
    <dbReference type="NCBI Taxonomy" id="1395607"/>
    <lineage>
        <taxon>Bacteria</taxon>
        <taxon>Pseudomonadati</taxon>
        <taxon>Pseudomonadota</taxon>
        <taxon>Betaproteobacteria</taxon>
        <taxon>Burkholderiales</taxon>
        <taxon>Alcaligenaceae</taxon>
        <taxon>Bordetella</taxon>
    </lineage>
</organism>
<dbReference type="PRINTS" id="PR00455">
    <property type="entry name" value="HTHTETR"/>
</dbReference>
<proteinExistence type="predicted"/>
<dbReference type="GO" id="GO:0003700">
    <property type="term" value="F:DNA-binding transcription factor activity"/>
    <property type="evidence" value="ECO:0007669"/>
    <property type="project" value="TreeGrafter"/>
</dbReference>
<name>A0A261S764_9BORD</name>
<dbReference type="InterPro" id="IPR050109">
    <property type="entry name" value="HTH-type_TetR-like_transc_reg"/>
</dbReference>
<dbReference type="Pfam" id="PF00440">
    <property type="entry name" value="TetR_N"/>
    <property type="match status" value="1"/>
</dbReference>
<dbReference type="OrthoDB" id="2356263at2"/>
<dbReference type="PANTHER" id="PTHR30055:SF235">
    <property type="entry name" value="TRANSCRIPTIONAL REGULATORY PROTEIN"/>
    <property type="match status" value="1"/>
</dbReference>
<gene>
    <name evidence="4" type="ORF">CEG14_19000</name>
</gene>
<feature type="DNA-binding region" description="H-T-H motif" evidence="2">
    <location>
        <begin position="30"/>
        <end position="49"/>
    </location>
</feature>
<comment type="caution">
    <text evidence="4">The sequence shown here is derived from an EMBL/GenBank/DDBJ whole genome shotgun (WGS) entry which is preliminary data.</text>
</comment>
<evidence type="ECO:0000259" key="3">
    <source>
        <dbReference type="PROSITE" id="PS50977"/>
    </source>
</evidence>
<protein>
    <submittedName>
        <fullName evidence="4">TetR family transcriptional regulator</fullName>
    </submittedName>
</protein>
<evidence type="ECO:0000313" key="5">
    <source>
        <dbReference type="Proteomes" id="UP000217005"/>
    </source>
</evidence>
<dbReference type="AlphaFoldDB" id="A0A261S764"/>
<dbReference type="InterPro" id="IPR036271">
    <property type="entry name" value="Tet_transcr_reg_TetR-rel_C_sf"/>
</dbReference>
<dbReference type="Proteomes" id="UP000217005">
    <property type="component" value="Unassembled WGS sequence"/>
</dbReference>
<feature type="domain" description="HTH tetR-type" evidence="3">
    <location>
        <begin position="7"/>
        <end position="67"/>
    </location>
</feature>
<dbReference type="PROSITE" id="PS50977">
    <property type="entry name" value="HTH_TETR_2"/>
    <property type="match status" value="1"/>
</dbReference>